<dbReference type="WBParaSite" id="ECPE_0001180001-mRNA-1">
    <property type="protein sequence ID" value="ECPE_0001180001-mRNA-1"/>
    <property type="gene ID" value="ECPE_0001180001"/>
</dbReference>
<dbReference type="InterPro" id="IPR013783">
    <property type="entry name" value="Ig-like_fold"/>
</dbReference>
<dbReference type="AlphaFoldDB" id="A0A183AXT0"/>
<evidence type="ECO:0000256" key="1">
    <source>
        <dbReference type="SAM" id="MobiDB-lite"/>
    </source>
</evidence>
<evidence type="ECO:0000313" key="2">
    <source>
        <dbReference type="WBParaSite" id="ECPE_0001180001-mRNA-1"/>
    </source>
</evidence>
<protein>
    <submittedName>
        <fullName evidence="2">ASH domain-containing protein</fullName>
    </submittedName>
</protein>
<proteinExistence type="predicted"/>
<dbReference type="PANTHER" id="PTHR45912">
    <property type="entry name" value="CILIA- AND FLAGELLA-ASSOCIATED PROTEIN 47"/>
    <property type="match status" value="1"/>
</dbReference>
<dbReference type="PANTHER" id="PTHR45912:SF3">
    <property type="entry name" value="CILIA- AND FLAGELLA-ASSOCIATED PROTEIN 47"/>
    <property type="match status" value="1"/>
</dbReference>
<dbReference type="GO" id="GO:0005929">
    <property type="term" value="C:cilium"/>
    <property type="evidence" value="ECO:0007669"/>
    <property type="project" value="TreeGrafter"/>
</dbReference>
<sequence length="806" mass="89418">LKVTINTVHPNNLVVCANVVHVALQIDPPMLELNTDGIGYGWVAETGVRGHVTLRNSHHAAARFVLEPCDHDTAFTIRPTRGLVEPFHSLTCEVVYYPGLSVTKEQHFELLVHGVDAPRDMEPKKRRESQRPKEPEQLICTVRMPPCKLIFSVRRLTLGPIAFRLPCRKSVRLSNLGHGPAFYRIDTQENLKEFGSVGSHLPTPKSTNSVKIMISPSQGEVPTGDHVDLQITAIPMSMGKFEAVLRLTTHDERTTTLAVCGTVVPHDVTLHSTLSDFGGVCVTGQSELPFGLTNSGTIEALVEIDLHEHPEFEIVPLSQPDRRSSTHSVGRNRLSTRTSSGLFRWSEETDIRQNRSVLSTSEVTDRQHGDRIARILIAKKSEWYGSILFRPSEVAVHDFRLSILVNKTPLDTADLQSESTELERDRSPRSLKTTHRVLAIGLRQPLSVEPHGEEIVFDCSLDETGCTLDGTISRHLVLESKTSEPVFWALDVNGMHQFNKTRHGQLEVRDATGQSMMAADLDGLIRGELSTLGARTTLTLVCQTRRSGEAQIQMPILLLKQPLTRMKVETGETNLVAGGSTVEDEDNSTNKSKNNNKTSSEMESKFQSFKTIHLRVRTERPRLICQPARILLPPVPPGVEVRVPVCLASSHPIRTEFTVSVCWPVPETGQIDLGAVEASELECPFAAEFPNGQILHPVGDNQPSVLPVWLRFRSHVNGLLFAPHPRPACLVFSAVPARASAQSMDSVHQTSRMLCVAVPVSAAVDNSLISWFAYVARRPTEFELGYKVLGTCYIYIYIVSFFTQLR</sequence>
<organism evidence="2">
    <name type="scientific">Echinostoma caproni</name>
    <dbReference type="NCBI Taxonomy" id="27848"/>
    <lineage>
        <taxon>Eukaryota</taxon>
        <taxon>Metazoa</taxon>
        <taxon>Spiralia</taxon>
        <taxon>Lophotrochozoa</taxon>
        <taxon>Platyhelminthes</taxon>
        <taxon>Trematoda</taxon>
        <taxon>Digenea</taxon>
        <taxon>Plagiorchiida</taxon>
        <taxon>Echinostomata</taxon>
        <taxon>Echinostomatoidea</taxon>
        <taxon>Echinostomatidae</taxon>
        <taxon>Echinostoma</taxon>
    </lineage>
</organism>
<feature type="region of interest" description="Disordered" evidence="1">
    <location>
        <begin position="574"/>
        <end position="606"/>
    </location>
</feature>
<reference evidence="2" key="1">
    <citation type="submission" date="2016-06" db="UniProtKB">
        <authorList>
            <consortium name="WormBaseParasite"/>
        </authorList>
    </citation>
    <scope>IDENTIFICATION</scope>
</reference>
<accession>A0A183AXT0</accession>
<dbReference type="Gene3D" id="2.60.40.10">
    <property type="entry name" value="Immunoglobulins"/>
    <property type="match status" value="2"/>
</dbReference>
<feature type="compositionally biased region" description="Low complexity" evidence="1">
    <location>
        <begin position="589"/>
        <end position="601"/>
    </location>
</feature>
<dbReference type="GO" id="GO:0060271">
    <property type="term" value="P:cilium assembly"/>
    <property type="evidence" value="ECO:0007669"/>
    <property type="project" value="TreeGrafter"/>
</dbReference>
<name>A0A183AXT0_9TREM</name>